<protein>
    <submittedName>
        <fullName evidence="2">Uncharacterized protein</fullName>
    </submittedName>
</protein>
<dbReference type="Proteomes" id="UP001341840">
    <property type="component" value="Unassembled WGS sequence"/>
</dbReference>
<feature type="region of interest" description="Disordered" evidence="1">
    <location>
        <begin position="1"/>
        <end position="23"/>
    </location>
</feature>
<keyword evidence="3" id="KW-1185">Reference proteome</keyword>
<feature type="compositionally biased region" description="Basic residues" evidence="1">
    <location>
        <begin position="106"/>
        <end position="118"/>
    </location>
</feature>
<feature type="compositionally biased region" description="Basic and acidic residues" evidence="1">
    <location>
        <begin position="60"/>
        <end position="74"/>
    </location>
</feature>
<proteinExistence type="predicted"/>
<evidence type="ECO:0000313" key="3">
    <source>
        <dbReference type="Proteomes" id="UP001341840"/>
    </source>
</evidence>
<feature type="region of interest" description="Disordered" evidence="1">
    <location>
        <begin position="105"/>
        <end position="126"/>
    </location>
</feature>
<organism evidence="2 3">
    <name type="scientific">Stylosanthes scabra</name>
    <dbReference type="NCBI Taxonomy" id="79078"/>
    <lineage>
        <taxon>Eukaryota</taxon>
        <taxon>Viridiplantae</taxon>
        <taxon>Streptophyta</taxon>
        <taxon>Embryophyta</taxon>
        <taxon>Tracheophyta</taxon>
        <taxon>Spermatophyta</taxon>
        <taxon>Magnoliopsida</taxon>
        <taxon>eudicotyledons</taxon>
        <taxon>Gunneridae</taxon>
        <taxon>Pentapetalae</taxon>
        <taxon>rosids</taxon>
        <taxon>fabids</taxon>
        <taxon>Fabales</taxon>
        <taxon>Fabaceae</taxon>
        <taxon>Papilionoideae</taxon>
        <taxon>50 kb inversion clade</taxon>
        <taxon>dalbergioids sensu lato</taxon>
        <taxon>Dalbergieae</taxon>
        <taxon>Pterocarpus clade</taxon>
        <taxon>Stylosanthes</taxon>
    </lineage>
</organism>
<feature type="region of interest" description="Disordered" evidence="1">
    <location>
        <begin position="54"/>
        <end position="80"/>
    </location>
</feature>
<evidence type="ECO:0000313" key="2">
    <source>
        <dbReference type="EMBL" id="MED6183744.1"/>
    </source>
</evidence>
<reference evidence="2 3" key="1">
    <citation type="journal article" date="2023" name="Plants (Basel)">
        <title>Bridging the Gap: Combining Genomics and Transcriptomics Approaches to Understand Stylosanthes scabra, an Orphan Legume from the Brazilian Caatinga.</title>
        <authorList>
            <person name="Ferreira-Neto J.R.C."/>
            <person name="da Silva M.D."/>
            <person name="Binneck E."/>
            <person name="de Melo N.F."/>
            <person name="da Silva R.H."/>
            <person name="de Melo A.L.T.M."/>
            <person name="Pandolfi V."/>
            <person name="Bustamante F.O."/>
            <person name="Brasileiro-Vidal A.C."/>
            <person name="Benko-Iseppon A.M."/>
        </authorList>
    </citation>
    <scope>NUCLEOTIDE SEQUENCE [LARGE SCALE GENOMIC DNA]</scope>
    <source>
        <tissue evidence="2">Leaves</tissue>
    </source>
</reference>
<evidence type="ECO:0000256" key="1">
    <source>
        <dbReference type="SAM" id="MobiDB-lite"/>
    </source>
</evidence>
<comment type="caution">
    <text evidence="2">The sequence shown here is derived from an EMBL/GenBank/DDBJ whole genome shotgun (WGS) entry which is preliminary data.</text>
</comment>
<sequence>MIASEKDAKVTGSSPALQDPRGKCRKYQRGRYGSLRCFREIFSMSRRLIGSGLVKGNHRSRSESETEAKLEPIRGRSGRTRTRALDSDDEFGTIKIIVTTPMFASSHHHLHSRSSPSRHHMEGKSMGSLKDEAASFYGLISPSWIESVTRRPP</sequence>
<gene>
    <name evidence="2" type="ORF">PIB30_040564</name>
</gene>
<accession>A0ABU6WEQ2</accession>
<name>A0ABU6WEQ2_9FABA</name>
<dbReference type="EMBL" id="JASCZI010181462">
    <property type="protein sequence ID" value="MED6183744.1"/>
    <property type="molecule type" value="Genomic_DNA"/>
</dbReference>